<name>A0ABW4EQ85_9PSEU</name>
<dbReference type="InterPro" id="IPR051397">
    <property type="entry name" value="Zn-ADH-like_protein"/>
</dbReference>
<gene>
    <name evidence="2" type="ORF">ACFSJD_02460</name>
</gene>
<evidence type="ECO:0000313" key="3">
    <source>
        <dbReference type="Proteomes" id="UP001597114"/>
    </source>
</evidence>
<sequence>MRAVQIRELGGPEVVIVRELPEPEPGPGQVLIDVARCGVNFADTLMRENGYLAAATLPLVPGLEVVGCTAEGLRLAALIDNGGYAEKAVISGDHAFAVPDGVDDTEAVALLAQGLTAWWLVNHTACVRPGDSVVVHAAAGGVGSLAVQLAKMRGAGRVIATASTPAKRALAMELGADVAVDTAEEDLTTALCAANGGAQVDVVLEMTGGRVTDQSLAALAPFGRLAFYGMASRVEPAMISPRALQGRSASVSGFWLMHAFDRPDVLGKAYSELAAQVAAGELRVVHGGDHPMSEVQRVHAELRGRRTTGKLVIDPSR</sequence>
<dbReference type="InterPro" id="IPR011032">
    <property type="entry name" value="GroES-like_sf"/>
</dbReference>
<dbReference type="EMBL" id="JBHUCO010000002">
    <property type="protein sequence ID" value="MFD1516330.1"/>
    <property type="molecule type" value="Genomic_DNA"/>
</dbReference>
<evidence type="ECO:0000313" key="2">
    <source>
        <dbReference type="EMBL" id="MFD1516330.1"/>
    </source>
</evidence>
<dbReference type="Proteomes" id="UP001597114">
    <property type="component" value="Unassembled WGS sequence"/>
</dbReference>
<feature type="domain" description="Enoyl reductase (ER)" evidence="1">
    <location>
        <begin position="10"/>
        <end position="313"/>
    </location>
</feature>
<dbReference type="InterPro" id="IPR020843">
    <property type="entry name" value="ER"/>
</dbReference>
<protein>
    <submittedName>
        <fullName evidence="2">Zinc-binding alcohol dehydrogenase family protein</fullName>
    </submittedName>
</protein>
<dbReference type="RefSeq" id="WP_344723158.1">
    <property type="nucleotide sequence ID" value="NZ_BAAAUS010000017.1"/>
</dbReference>
<dbReference type="SUPFAM" id="SSF51735">
    <property type="entry name" value="NAD(P)-binding Rossmann-fold domains"/>
    <property type="match status" value="1"/>
</dbReference>
<keyword evidence="3" id="KW-1185">Reference proteome</keyword>
<reference evidence="3" key="1">
    <citation type="journal article" date="2019" name="Int. J. Syst. Evol. Microbiol.">
        <title>The Global Catalogue of Microorganisms (GCM) 10K type strain sequencing project: providing services to taxonomists for standard genome sequencing and annotation.</title>
        <authorList>
            <consortium name="The Broad Institute Genomics Platform"/>
            <consortium name="The Broad Institute Genome Sequencing Center for Infectious Disease"/>
            <person name="Wu L."/>
            <person name="Ma J."/>
        </authorList>
    </citation>
    <scope>NUCLEOTIDE SEQUENCE [LARGE SCALE GENOMIC DNA]</scope>
    <source>
        <strain evidence="3">CCM 7043</strain>
    </source>
</reference>
<dbReference type="SMART" id="SM00829">
    <property type="entry name" value="PKS_ER"/>
    <property type="match status" value="1"/>
</dbReference>
<dbReference type="SUPFAM" id="SSF50129">
    <property type="entry name" value="GroES-like"/>
    <property type="match status" value="1"/>
</dbReference>
<dbReference type="PANTHER" id="PTHR43677:SF4">
    <property type="entry name" value="QUINONE OXIDOREDUCTASE-LIKE PROTEIN 2"/>
    <property type="match status" value="1"/>
</dbReference>
<dbReference type="Gene3D" id="3.40.50.720">
    <property type="entry name" value="NAD(P)-binding Rossmann-like Domain"/>
    <property type="match status" value="1"/>
</dbReference>
<dbReference type="InterPro" id="IPR013149">
    <property type="entry name" value="ADH-like_C"/>
</dbReference>
<comment type="caution">
    <text evidence="2">The sequence shown here is derived from an EMBL/GenBank/DDBJ whole genome shotgun (WGS) entry which is preliminary data.</text>
</comment>
<proteinExistence type="predicted"/>
<dbReference type="InterPro" id="IPR013154">
    <property type="entry name" value="ADH-like_N"/>
</dbReference>
<dbReference type="PANTHER" id="PTHR43677">
    <property type="entry name" value="SHORT-CHAIN DEHYDROGENASE/REDUCTASE"/>
    <property type="match status" value="1"/>
</dbReference>
<organism evidence="2 3">
    <name type="scientific">Pseudonocardia yunnanensis</name>
    <dbReference type="NCBI Taxonomy" id="58107"/>
    <lineage>
        <taxon>Bacteria</taxon>
        <taxon>Bacillati</taxon>
        <taxon>Actinomycetota</taxon>
        <taxon>Actinomycetes</taxon>
        <taxon>Pseudonocardiales</taxon>
        <taxon>Pseudonocardiaceae</taxon>
        <taxon>Pseudonocardia</taxon>
    </lineage>
</organism>
<evidence type="ECO:0000259" key="1">
    <source>
        <dbReference type="SMART" id="SM00829"/>
    </source>
</evidence>
<dbReference type="Pfam" id="PF00107">
    <property type="entry name" value="ADH_zinc_N"/>
    <property type="match status" value="1"/>
</dbReference>
<dbReference type="InterPro" id="IPR036291">
    <property type="entry name" value="NAD(P)-bd_dom_sf"/>
</dbReference>
<dbReference type="Gene3D" id="3.90.180.10">
    <property type="entry name" value="Medium-chain alcohol dehydrogenases, catalytic domain"/>
    <property type="match status" value="1"/>
</dbReference>
<accession>A0ABW4EQ85</accession>
<dbReference type="Pfam" id="PF08240">
    <property type="entry name" value="ADH_N"/>
    <property type="match status" value="1"/>
</dbReference>